<keyword evidence="1" id="KW-1133">Transmembrane helix</keyword>
<proteinExistence type="predicted"/>
<evidence type="ECO:0000313" key="3">
    <source>
        <dbReference type="EMBL" id="MBD2543333.1"/>
    </source>
</evidence>
<sequence length="267" mass="30985">MKENPRKKRRFFYWLNHKLPRWISSCKIWPNHYGLKNQGKIRKLIPKFISLLCSFFLVAILILIGLVGSWWLLLDRPMLRESANRPIDSILVLGGSISREIYVAQLAKKFPQVPILISRGSSDPCIWLIFQTAAAPIHHVWLQNCATSTFKNYYFALPLLKQWNVHHLKIITSASHLPRAKWLAQIILGSHGIWTEVDVVEEKGIPGNRETWLKTSLDVIRSLIWARVSQYYNPECSQLKHLPVVDFSAWKKRGFKCEHQAGLNNKN</sequence>
<gene>
    <name evidence="3" type="ORF">H6G72_05590</name>
</gene>
<protein>
    <submittedName>
        <fullName evidence="3">YdcF family protein</fullName>
    </submittedName>
</protein>
<name>A0ABR8E9E2_9CYAN</name>
<dbReference type="InterPro" id="IPR003848">
    <property type="entry name" value="DUF218"/>
</dbReference>
<feature type="domain" description="DUF218" evidence="2">
    <location>
        <begin position="88"/>
        <end position="187"/>
    </location>
</feature>
<dbReference type="EMBL" id="JACJSK010000006">
    <property type="protein sequence ID" value="MBD2543333.1"/>
    <property type="molecule type" value="Genomic_DNA"/>
</dbReference>
<keyword evidence="4" id="KW-1185">Reference proteome</keyword>
<keyword evidence="1" id="KW-0812">Transmembrane</keyword>
<dbReference type="Pfam" id="PF02698">
    <property type="entry name" value="DUF218"/>
    <property type="match status" value="1"/>
</dbReference>
<feature type="transmembrane region" description="Helical" evidence="1">
    <location>
        <begin position="48"/>
        <end position="73"/>
    </location>
</feature>
<evidence type="ECO:0000256" key="1">
    <source>
        <dbReference type="SAM" id="Phobius"/>
    </source>
</evidence>
<organism evidence="3 4">
    <name type="scientific">Planktothricoides raciborskii FACHB-1370</name>
    <dbReference type="NCBI Taxonomy" id="2949576"/>
    <lineage>
        <taxon>Bacteria</taxon>
        <taxon>Bacillati</taxon>
        <taxon>Cyanobacteriota</taxon>
        <taxon>Cyanophyceae</taxon>
        <taxon>Oscillatoriophycideae</taxon>
        <taxon>Oscillatoriales</taxon>
        <taxon>Oscillatoriaceae</taxon>
        <taxon>Planktothricoides</taxon>
    </lineage>
</organism>
<dbReference type="Proteomes" id="UP000641954">
    <property type="component" value="Unassembled WGS sequence"/>
</dbReference>
<keyword evidence="1" id="KW-0472">Membrane</keyword>
<dbReference type="RefSeq" id="WP_082348700.1">
    <property type="nucleotide sequence ID" value="NZ_JACJSK010000006.1"/>
</dbReference>
<comment type="caution">
    <text evidence="3">The sequence shown here is derived from an EMBL/GenBank/DDBJ whole genome shotgun (WGS) entry which is preliminary data.</text>
</comment>
<accession>A0ABR8E9E2</accession>
<reference evidence="3 4" key="1">
    <citation type="journal article" date="2020" name="ISME J.">
        <title>Comparative genomics reveals insights into cyanobacterial evolution and habitat adaptation.</title>
        <authorList>
            <person name="Chen M.Y."/>
            <person name="Teng W.K."/>
            <person name="Zhao L."/>
            <person name="Hu C.X."/>
            <person name="Zhou Y.K."/>
            <person name="Han B.P."/>
            <person name="Song L.R."/>
            <person name="Shu W.S."/>
        </authorList>
    </citation>
    <scope>NUCLEOTIDE SEQUENCE [LARGE SCALE GENOMIC DNA]</scope>
    <source>
        <strain evidence="3 4">FACHB-1370</strain>
    </source>
</reference>
<dbReference type="CDD" id="cd06259">
    <property type="entry name" value="YdcF-like"/>
    <property type="match status" value="1"/>
</dbReference>
<evidence type="ECO:0000313" key="4">
    <source>
        <dbReference type="Proteomes" id="UP000641954"/>
    </source>
</evidence>
<evidence type="ECO:0000259" key="2">
    <source>
        <dbReference type="Pfam" id="PF02698"/>
    </source>
</evidence>